<feature type="region of interest" description="Disordered" evidence="1">
    <location>
        <begin position="429"/>
        <end position="470"/>
    </location>
</feature>
<sequence length="470" mass="53922">MSSEEEVSIASTSIIDKGKQVGKGKYEATCNLCGVTWNRGEPSELENHLANHCQKADSTIIRQFLTKILSNISEHGNLQQLAIVNQKMDKIFKQYSNLTLEHKEYLYKLCDFSNETHTEKFEDVLDSIVIQLVQSILQLLCIAHAINLVAQDILKNEWADKLIKKCNILYNFFKSSHRAGAEIRLLIEQYKIDGGGLKNYSKTRWTTASDTIEKSNCATLGDCYLSLAKSAAAIKKLPIYQQNEFHRYCFNVINNRFKEFDKDLYLLGYFLTPNFRNLGFKKGQFSRIILIVGAIWQKLNNNHTSGHDTPLLWWNSLEPEPTYLQVIALKILAITSNSASCERNFSLFTWLTGNKRIQLSTEKLETIAKLCFDKEILLLDDDLESNLDSDSLSKSNIKTKKNLVLFLEKGLDLDDQIFIDDLEKFPDDNDSDNNYLSENNETIENNETNQTLEPEDYDWNPEDLLMADDD</sequence>
<name>A0A397VQW8_9GLOM</name>
<dbReference type="Proteomes" id="UP000266673">
    <property type="component" value="Unassembled WGS sequence"/>
</dbReference>
<organism evidence="2 3">
    <name type="scientific">Gigaspora rosea</name>
    <dbReference type="NCBI Taxonomy" id="44941"/>
    <lineage>
        <taxon>Eukaryota</taxon>
        <taxon>Fungi</taxon>
        <taxon>Fungi incertae sedis</taxon>
        <taxon>Mucoromycota</taxon>
        <taxon>Glomeromycotina</taxon>
        <taxon>Glomeromycetes</taxon>
        <taxon>Diversisporales</taxon>
        <taxon>Gigasporaceae</taxon>
        <taxon>Gigaspora</taxon>
    </lineage>
</organism>
<evidence type="ECO:0000313" key="3">
    <source>
        <dbReference type="Proteomes" id="UP000266673"/>
    </source>
</evidence>
<dbReference type="SUPFAM" id="SSF53098">
    <property type="entry name" value="Ribonuclease H-like"/>
    <property type="match status" value="1"/>
</dbReference>
<keyword evidence="3" id="KW-1185">Reference proteome</keyword>
<accession>A0A397VQW8</accession>
<feature type="compositionally biased region" description="Low complexity" evidence="1">
    <location>
        <begin position="438"/>
        <end position="452"/>
    </location>
</feature>
<protein>
    <submittedName>
        <fullName evidence="2">Ribonuclease H-like domain-containing protein</fullName>
    </submittedName>
</protein>
<dbReference type="InterPro" id="IPR012337">
    <property type="entry name" value="RNaseH-like_sf"/>
</dbReference>
<dbReference type="AlphaFoldDB" id="A0A397VQW8"/>
<comment type="caution">
    <text evidence="2">The sequence shown here is derived from an EMBL/GenBank/DDBJ whole genome shotgun (WGS) entry which is preliminary data.</text>
</comment>
<dbReference type="EMBL" id="QKWP01000220">
    <property type="protein sequence ID" value="RIB24338.1"/>
    <property type="molecule type" value="Genomic_DNA"/>
</dbReference>
<gene>
    <name evidence="2" type="ORF">C2G38_2168787</name>
</gene>
<proteinExistence type="predicted"/>
<feature type="compositionally biased region" description="Acidic residues" evidence="1">
    <location>
        <begin position="453"/>
        <end position="470"/>
    </location>
</feature>
<evidence type="ECO:0000313" key="2">
    <source>
        <dbReference type="EMBL" id="RIB24338.1"/>
    </source>
</evidence>
<evidence type="ECO:0000256" key="1">
    <source>
        <dbReference type="SAM" id="MobiDB-lite"/>
    </source>
</evidence>
<reference evidence="2 3" key="1">
    <citation type="submission" date="2018-06" db="EMBL/GenBank/DDBJ databases">
        <title>Comparative genomics reveals the genomic features of Rhizophagus irregularis, R. cerebriforme, R. diaphanum and Gigaspora rosea, and their symbiotic lifestyle signature.</title>
        <authorList>
            <person name="Morin E."/>
            <person name="San Clemente H."/>
            <person name="Chen E.C.H."/>
            <person name="De La Providencia I."/>
            <person name="Hainaut M."/>
            <person name="Kuo A."/>
            <person name="Kohler A."/>
            <person name="Murat C."/>
            <person name="Tang N."/>
            <person name="Roy S."/>
            <person name="Loubradou J."/>
            <person name="Henrissat B."/>
            <person name="Grigoriev I.V."/>
            <person name="Corradi N."/>
            <person name="Roux C."/>
            <person name="Martin F.M."/>
        </authorList>
    </citation>
    <scope>NUCLEOTIDE SEQUENCE [LARGE SCALE GENOMIC DNA]</scope>
    <source>
        <strain evidence="2 3">DAOM 194757</strain>
    </source>
</reference>
<dbReference type="OrthoDB" id="2423954at2759"/>